<keyword evidence="5" id="KW-1185">Reference proteome</keyword>
<feature type="repeat" description="ANK" evidence="3">
    <location>
        <begin position="78"/>
        <end position="110"/>
    </location>
</feature>
<dbReference type="PROSITE" id="PS50297">
    <property type="entry name" value="ANK_REP_REGION"/>
    <property type="match status" value="2"/>
</dbReference>
<feature type="repeat" description="ANK" evidence="3">
    <location>
        <begin position="47"/>
        <end position="79"/>
    </location>
</feature>
<dbReference type="Proteomes" id="UP000261340">
    <property type="component" value="Unplaced"/>
</dbReference>
<dbReference type="Gene3D" id="1.25.40.20">
    <property type="entry name" value="Ankyrin repeat-containing domain"/>
    <property type="match status" value="1"/>
</dbReference>
<dbReference type="AlphaFoldDB" id="A0A3Q0SW03"/>
<reference evidence="4" key="2">
    <citation type="submission" date="2025-09" db="UniProtKB">
        <authorList>
            <consortium name="Ensembl"/>
        </authorList>
    </citation>
    <scope>IDENTIFICATION</scope>
</reference>
<reference evidence="4" key="1">
    <citation type="submission" date="2025-08" db="UniProtKB">
        <authorList>
            <consortium name="Ensembl"/>
        </authorList>
    </citation>
    <scope>IDENTIFICATION</scope>
</reference>
<evidence type="ECO:0000256" key="2">
    <source>
        <dbReference type="ARBA" id="ARBA00023043"/>
    </source>
</evidence>
<organism evidence="4 5">
    <name type="scientific">Amphilophus citrinellus</name>
    <name type="common">Midas cichlid</name>
    <name type="synonym">Cichlasoma citrinellum</name>
    <dbReference type="NCBI Taxonomy" id="61819"/>
    <lineage>
        <taxon>Eukaryota</taxon>
        <taxon>Metazoa</taxon>
        <taxon>Chordata</taxon>
        <taxon>Craniata</taxon>
        <taxon>Vertebrata</taxon>
        <taxon>Euteleostomi</taxon>
        <taxon>Actinopterygii</taxon>
        <taxon>Neopterygii</taxon>
        <taxon>Teleostei</taxon>
        <taxon>Neoteleostei</taxon>
        <taxon>Acanthomorphata</taxon>
        <taxon>Ovalentaria</taxon>
        <taxon>Cichlomorphae</taxon>
        <taxon>Cichliformes</taxon>
        <taxon>Cichlidae</taxon>
        <taxon>New World cichlids</taxon>
        <taxon>Cichlasomatinae</taxon>
        <taxon>Heroini</taxon>
        <taxon>Amphilophus</taxon>
    </lineage>
</organism>
<dbReference type="Pfam" id="PF13637">
    <property type="entry name" value="Ank_4"/>
    <property type="match status" value="1"/>
</dbReference>
<dbReference type="STRING" id="61819.ENSACIP00000029075"/>
<dbReference type="SMART" id="SM00248">
    <property type="entry name" value="ANK"/>
    <property type="match status" value="3"/>
</dbReference>
<accession>A0A3Q0SW03</accession>
<keyword evidence="2 3" id="KW-0040">ANK repeat</keyword>
<dbReference type="PRINTS" id="PR01415">
    <property type="entry name" value="ANKYRIN"/>
</dbReference>
<sequence length="191" mass="20224">MRSGLVSPAFFSGAEPSDAMHLLEGRLDMATLLIEKGGVPLESRDSEGRTALHVASWQGCVEIVDLLSKHGANPNAQDGATALSIAAQEGHTNIVAMLLERGADPNHIDKYGRSPVKVAGKHGHFNIVRLLESYGAKPYLGVLPNSSTVSPSKSITQEGPPSLPSVCKFILVISIINKIIVAGLLQNLTEL</sequence>
<dbReference type="InterPro" id="IPR002110">
    <property type="entry name" value="Ankyrin_rpt"/>
</dbReference>
<keyword evidence="1" id="KW-0677">Repeat</keyword>
<dbReference type="GeneTree" id="ENSGT00940000155116"/>
<dbReference type="Ensembl" id="ENSACIT00000029847.1">
    <property type="protein sequence ID" value="ENSACIP00000029075.1"/>
    <property type="gene ID" value="ENSACIG00000022511.1"/>
</dbReference>
<dbReference type="PANTHER" id="PTHR24126:SF14">
    <property type="entry name" value="ANK_REP_REGION DOMAIN-CONTAINING PROTEIN"/>
    <property type="match status" value="1"/>
</dbReference>
<evidence type="ECO:0000313" key="4">
    <source>
        <dbReference type="Ensembl" id="ENSACIP00000029075.1"/>
    </source>
</evidence>
<protein>
    <submittedName>
        <fullName evidence="4">Uncharacterized protein</fullName>
    </submittedName>
</protein>
<proteinExistence type="predicted"/>
<dbReference type="OMA" id="CKFILVI"/>
<dbReference type="SUPFAM" id="SSF48403">
    <property type="entry name" value="Ankyrin repeat"/>
    <property type="match status" value="1"/>
</dbReference>
<dbReference type="InterPro" id="IPR036770">
    <property type="entry name" value="Ankyrin_rpt-contain_sf"/>
</dbReference>
<name>A0A3Q0SW03_AMPCI</name>
<evidence type="ECO:0000256" key="1">
    <source>
        <dbReference type="ARBA" id="ARBA00022737"/>
    </source>
</evidence>
<dbReference type="Pfam" id="PF12796">
    <property type="entry name" value="Ank_2"/>
    <property type="match status" value="1"/>
</dbReference>
<dbReference type="PROSITE" id="PS50088">
    <property type="entry name" value="ANK_REPEAT"/>
    <property type="match status" value="2"/>
</dbReference>
<dbReference type="PANTHER" id="PTHR24126">
    <property type="entry name" value="ANKYRIN REPEAT, PH AND SEC7 DOMAIN CONTAINING PROTEIN SECG-RELATED"/>
    <property type="match status" value="1"/>
</dbReference>
<evidence type="ECO:0000256" key="3">
    <source>
        <dbReference type="PROSITE-ProRule" id="PRU00023"/>
    </source>
</evidence>
<evidence type="ECO:0000313" key="5">
    <source>
        <dbReference type="Proteomes" id="UP000261340"/>
    </source>
</evidence>